<organism evidence="1 2">
    <name type="scientific">Pomacea canaliculata</name>
    <name type="common">Golden apple snail</name>
    <dbReference type="NCBI Taxonomy" id="400727"/>
    <lineage>
        <taxon>Eukaryota</taxon>
        <taxon>Metazoa</taxon>
        <taxon>Spiralia</taxon>
        <taxon>Lophotrochozoa</taxon>
        <taxon>Mollusca</taxon>
        <taxon>Gastropoda</taxon>
        <taxon>Caenogastropoda</taxon>
        <taxon>Architaenioglossa</taxon>
        <taxon>Ampullarioidea</taxon>
        <taxon>Ampullariidae</taxon>
        <taxon>Pomacea</taxon>
    </lineage>
</organism>
<accession>A0A2T7PMR4</accession>
<evidence type="ECO:0000313" key="2">
    <source>
        <dbReference type="Proteomes" id="UP000245119"/>
    </source>
</evidence>
<dbReference type="EMBL" id="PZQS01000003">
    <property type="protein sequence ID" value="PVD34704.1"/>
    <property type="molecule type" value="Genomic_DNA"/>
</dbReference>
<name>A0A2T7PMR4_POMCA</name>
<evidence type="ECO:0000313" key="1">
    <source>
        <dbReference type="EMBL" id="PVD34704.1"/>
    </source>
</evidence>
<dbReference type="Proteomes" id="UP000245119">
    <property type="component" value="Linkage Group LG3"/>
</dbReference>
<dbReference type="AlphaFoldDB" id="A0A2T7PMR4"/>
<sequence length="143" mass="15480">MNGRSFLSLLTSSSSSSKGHVFHQKELAVEEGRGRWEGFAEQETAAGSSIRQQSQPCLPATGSIRAQPPATVAAVAAADDVLGVSGRSLNAGIPKQSNFHPESAVLVVVGQPREVWQNIVRYDELINIFLVWFYRTKVSGRKA</sequence>
<reference evidence="1 2" key="1">
    <citation type="submission" date="2018-04" db="EMBL/GenBank/DDBJ databases">
        <title>The genome of golden apple snail Pomacea canaliculata provides insight into stress tolerance and invasive adaptation.</title>
        <authorList>
            <person name="Liu C."/>
            <person name="Liu B."/>
            <person name="Ren Y."/>
            <person name="Zhang Y."/>
            <person name="Wang H."/>
            <person name="Li S."/>
            <person name="Jiang F."/>
            <person name="Yin L."/>
            <person name="Zhang G."/>
            <person name="Qian W."/>
            <person name="Fan W."/>
        </authorList>
    </citation>
    <scope>NUCLEOTIDE SEQUENCE [LARGE SCALE GENOMIC DNA]</scope>
    <source>
        <strain evidence="1">SZHN2017</strain>
        <tissue evidence="1">Muscle</tissue>
    </source>
</reference>
<keyword evidence="2" id="KW-1185">Reference proteome</keyword>
<proteinExistence type="predicted"/>
<protein>
    <submittedName>
        <fullName evidence="1">Uncharacterized protein</fullName>
    </submittedName>
</protein>
<gene>
    <name evidence="1" type="ORF">C0Q70_05981</name>
</gene>
<comment type="caution">
    <text evidence="1">The sequence shown here is derived from an EMBL/GenBank/DDBJ whole genome shotgun (WGS) entry which is preliminary data.</text>
</comment>